<name>A0A0R2TBM7_9GAMM</name>
<dbReference type="PROSITE" id="PS00379">
    <property type="entry name" value="CDP_ALCOHOL_P_TRANSF"/>
    <property type="match status" value="1"/>
</dbReference>
<comment type="similarity">
    <text evidence="2">Belongs to the CDP-alcohol phosphatidyltransferase class-I family.</text>
</comment>
<evidence type="ECO:0000256" key="4">
    <source>
        <dbReference type="SAM" id="SignalP"/>
    </source>
</evidence>
<feature type="signal peptide" evidence="4">
    <location>
        <begin position="1"/>
        <end position="20"/>
    </location>
</feature>
<gene>
    <name evidence="5" type="ORF">ABR85_11650</name>
</gene>
<dbReference type="EMBL" id="LICD01000001">
    <property type="protein sequence ID" value="KRO84572.1"/>
    <property type="molecule type" value="Genomic_DNA"/>
</dbReference>
<protein>
    <recommendedName>
        <fullName evidence="7">CDP-alcohol phosphatidyltransferase</fullName>
    </recommendedName>
</protein>
<keyword evidence="3" id="KW-0472">Membrane</keyword>
<reference evidence="5 6" key="1">
    <citation type="submission" date="2015-10" db="EMBL/GenBank/DDBJ databases">
        <title>Metagenome-Assembled Genomes uncover a global brackish microbiome.</title>
        <authorList>
            <person name="Hugerth L.W."/>
            <person name="Larsson J."/>
            <person name="Alneberg J."/>
            <person name="Lindh M.V."/>
            <person name="Legrand C."/>
            <person name="Pinhassi J."/>
            <person name="Andersson A.F."/>
        </authorList>
    </citation>
    <scope>NUCLEOTIDE SEQUENCE [LARGE SCALE GENOMIC DNA]</scope>
    <source>
        <strain evidence="5">BACL22 MAG-120619-bin3</strain>
    </source>
</reference>
<keyword evidence="3" id="KW-0812">Transmembrane</keyword>
<sequence length="178" mass="18961">MIANLLTALRLALAAPVALAFALPGVMSAASLVAIILLAMASDVADGRAARRFGTASSRGMLFDHVTDFIFVTSALAGLAYAGLIGSLLPILIVVAFSQYVLDSYFLFRQKSLKMSFLGRWNGVFYFFPLVLFSLAALEVLPTMLSEIISTGGKLLVWGLTLSTLASIADRAIAPLRE</sequence>
<evidence type="ECO:0000256" key="1">
    <source>
        <dbReference type="ARBA" id="ARBA00022679"/>
    </source>
</evidence>
<comment type="caution">
    <text evidence="5">The sequence shown here is derived from an EMBL/GenBank/DDBJ whole genome shotgun (WGS) entry which is preliminary data.</text>
</comment>
<keyword evidence="1 2" id="KW-0808">Transferase</keyword>
<dbReference type="InterPro" id="IPR000462">
    <property type="entry name" value="CDP-OH_P_trans"/>
</dbReference>
<dbReference type="GO" id="GO:0016780">
    <property type="term" value="F:phosphotransferase activity, for other substituted phosphate groups"/>
    <property type="evidence" value="ECO:0007669"/>
    <property type="project" value="InterPro"/>
</dbReference>
<dbReference type="Proteomes" id="UP000051242">
    <property type="component" value="Unassembled WGS sequence"/>
</dbReference>
<feature type="chain" id="PRO_5006424622" description="CDP-alcohol phosphatidyltransferase" evidence="4">
    <location>
        <begin position="21"/>
        <end position="178"/>
    </location>
</feature>
<evidence type="ECO:0008006" key="7">
    <source>
        <dbReference type="Google" id="ProtNLM"/>
    </source>
</evidence>
<dbReference type="Gene3D" id="1.20.120.1760">
    <property type="match status" value="1"/>
</dbReference>
<keyword evidence="3" id="KW-1133">Transmembrane helix</keyword>
<keyword evidence="4" id="KW-0732">Signal</keyword>
<organism evidence="5 6">
    <name type="scientific">OM182 bacterium BACL3 MAG-120619-bin3</name>
    <dbReference type="NCBI Taxonomy" id="1655593"/>
    <lineage>
        <taxon>Bacteria</taxon>
        <taxon>Pseudomonadati</taxon>
        <taxon>Pseudomonadota</taxon>
        <taxon>Gammaproteobacteria</taxon>
        <taxon>OMG group</taxon>
        <taxon>OM182 clade</taxon>
    </lineage>
</organism>
<evidence type="ECO:0000256" key="3">
    <source>
        <dbReference type="SAM" id="Phobius"/>
    </source>
</evidence>
<feature type="transmembrane region" description="Helical" evidence="3">
    <location>
        <begin position="155"/>
        <end position="174"/>
    </location>
</feature>
<dbReference type="InterPro" id="IPR048254">
    <property type="entry name" value="CDP_ALCOHOL_P_TRANSF_CS"/>
</dbReference>
<dbReference type="InterPro" id="IPR043130">
    <property type="entry name" value="CDP-OH_PTrfase_TM_dom"/>
</dbReference>
<accession>A0A0R2TBM7</accession>
<dbReference type="GO" id="GO:0016020">
    <property type="term" value="C:membrane"/>
    <property type="evidence" value="ECO:0007669"/>
    <property type="project" value="InterPro"/>
</dbReference>
<dbReference type="GO" id="GO:0008654">
    <property type="term" value="P:phospholipid biosynthetic process"/>
    <property type="evidence" value="ECO:0007669"/>
    <property type="project" value="InterPro"/>
</dbReference>
<evidence type="ECO:0000256" key="2">
    <source>
        <dbReference type="RuleBase" id="RU003750"/>
    </source>
</evidence>
<evidence type="ECO:0000313" key="5">
    <source>
        <dbReference type="EMBL" id="KRO84572.1"/>
    </source>
</evidence>
<dbReference type="AlphaFoldDB" id="A0A0R2TBM7"/>
<evidence type="ECO:0000313" key="6">
    <source>
        <dbReference type="Proteomes" id="UP000051242"/>
    </source>
</evidence>
<dbReference type="Pfam" id="PF01066">
    <property type="entry name" value="CDP-OH_P_transf"/>
    <property type="match status" value="1"/>
</dbReference>
<proteinExistence type="inferred from homology"/>
<feature type="transmembrane region" description="Helical" evidence="3">
    <location>
        <begin position="123"/>
        <end position="143"/>
    </location>
</feature>
<feature type="transmembrane region" description="Helical" evidence="3">
    <location>
        <begin position="69"/>
        <end position="102"/>
    </location>
</feature>